<dbReference type="PROSITE" id="PS50800">
    <property type="entry name" value="SAP"/>
    <property type="match status" value="1"/>
</dbReference>
<protein>
    <submittedName>
        <fullName evidence="3">RING-type E3 ubiquitin transferase rad18</fullName>
    </submittedName>
</protein>
<dbReference type="PANTHER" id="PTHR14134">
    <property type="entry name" value="E3 UBIQUITIN-PROTEIN LIGASE RAD18"/>
    <property type="match status" value="1"/>
</dbReference>
<feature type="region of interest" description="Disordered" evidence="1">
    <location>
        <begin position="1"/>
        <end position="125"/>
    </location>
</feature>
<dbReference type="Proteomes" id="UP000785200">
    <property type="component" value="Unassembled WGS sequence"/>
</dbReference>
<proteinExistence type="predicted"/>
<name>A0A9P7AZ22_9HELO</name>
<dbReference type="EMBL" id="VNKQ01000004">
    <property type="protein sequence ID" value="KAG0651238.1"/>
    <property type="molecule type" value="Genomic_DNA"/>
</dbReference>
<dbReference type="AlphaFoldDB" id="A0A9P7AZ22"/>
<sequence>MEIAKKPYELERTGSPKRKRNDEKMEEHSSPVRKRTRAGTRAQQSSQQVVILDSEGDDGSDYAPAPKPAQIECPMCNDSFPTERAVEAHLDHCNGDPPSKKQRPRSTQTSLQPQPVSKANTKRPERLAALNYSMVKDNALRKKMIDMGISASGSRPSLEKRYTEWVTLWNANCDSKTPKGSRELKRELDVWERTQGVGAPMASRMNPGGNIRDKDFDGLAWSRSNDDAFKDLVAQARKKRAVKTAEEPQNPATSEQSTSSVHNPSYIPQLVIPAHQKPPNENGPPSVGANISLNTSHMPEDPRNDVIPPLPHRTSSQNRYFQDGPPPLEPSFEPSSSQHPSAQILEIDNGISSDIATLRPLQP</sequence>
<evidence type="ECO:0000259" key="2">
    <source>
        <dbReference type="PROSITE" id="PS50800"/>
    </source>
</evidence>
<dbReference type="OrthoDB" id="9049620at2759"/>
<dbReference type="GO" id="GO:0006301">
    <property type="term" value="P:DNA damage tolerance"/>
    <property type="evidence" value="ECO:0007669"/>
    <property type="project" value="InterPro"/>
</dbReference>
<evidence type="ECO:0000313" key="3">
    <source>
        <dbReference type="EMBL" id="KAG0651238.1"/>
    </source>
</evidence>
<gene>
    <name evidence="3" type="ORF">D0Z07_1508</name>
</gene>
<evidence type="ECO:0000313" key="4">
    <source>
        <dbReference type="Proteomes" id="UP000785200"/>
    </source>
</evidence>
<dbReference type="GO" id="GO:0003697">
    <property type="term" value="F:single-stranded DNA binding"/>
    <property type="evidence" value="ECO:0007669"/>
    <property type="project" value="InterPro"/>
</dbReference>
<evidence type="ECO:0000256" key="1">
    <source>
        <dbReference type="SAM" id="MobiDB-lite"/>
    </source>
</evidence>
<dbReference type="GO" id="GO:0061630">
    <property type="term" value="F:ubiquitin protein ligase activity"/>
    <property type="evidence" value="ECO:0007669"/>
    <property type="project" value="InterPro"/>
</dbReference>
<keyword evidence="3" id="KW-0808">Transferase</keyword>
<feature type="compositionally biased region" description="Polar residues" evidence="1">
    <location>
        <begin position="250"/>
        <end position="263"/>
    </location>
</feature>
<dbReference type="GO" id="GO:0097505">
    <property type="term" value="C:Rad6-Rad18 complex"/>
    <property type="evidence" value="ECO:0007669"/>
    <property type="project" value="TreeGrafter"/>
</dbReference>
<feature type="compositionally biased region" description="Polar residues" evidence="1">
    <location>
        <begin position="105"/>
        <end position="119"/>
    </location>
</feature>
<accession>A0A9P7AZ22</accession>
<dbReference type="GO" id="GO:0005634">
    <property type="term" value="C:nucleus"/>
    <property type="evidence" value="ECO:0007669"/>
    <property type="project" value="TreeGrafter"/>
</dbReference>
<feature type="domain" description="SAP" evidence="2">
    <location>
        <begin position="132"/>
        <end position="166"/>
    </location>
</feature>
<dbReference type="InterPro" id="IPR003034">
    <property type="entry name" value="SAP_dom"/>
</dbReference>
<comment type="caution">
    <text evidence="3">The sequence shown here is derived from an EMBL/GenBank/DDBJ whole genome shotgun (WGS) entry which is preliminary data.</text>
</comment>
<dbReference type="GO" id="GO:0006513">
    <property type="term" value="P:protein monoubiquitination"/>
    <property type="evidence" value="ECO:0007669"/>
    <property type="project" value="InterPro"/>
</dbReference>
<reference evidence="3" key="1">
    <citation type="submission" date="2019-07" db="EMBL/GenBank/DDBJ databases">
        <title>Hyphodiscus hymeniophilus genome sequencing and assembly.</title>
        <authorList>
            <person name="Kramer G."/>
            <person name="Nodwell J."/>
        </authorList>
    </citation>
    <scope>NUCLEOTIDE SEQUENCE</scope>
    <source>
        <strain evidence="3">ATCC 34498</strain>
    </source>
</reference>
<dbReference type="PANTHER" id="PTHR14134:SF2">
    <property type="entry name" value="E3 UBIQUITIN-PROTEIN LIGASE RAD18"/>
    <property type="match status" value="1"/>
</dbReference>
<keyword evidence="4" id="KW-1185">Reference proteome</keyword>
<feature type="region of interest" description="Disordered" evidence="1">
    <location>
        <begin position="239"/>
        <end position="343"/>
    </location>
</feature>
<feature type="compositionally biased region" description="Basic and acidic residues" evidence="1">
    <location>
        <begin position="84"/>
        <end position="94"/>
    </location>
</feature>
<organism evidence="3 4">
    <name type="scientific">Hyphodiscus hymeniophilus</name>
    <dbReference type="NCBI Taxonomy" id="353542"/>
    <lineage>
        <taxon>Eukaryota</taxon>
        <taxon>Fungi</taxon>
        <taxon>Dikarya</taxon>
        <taxon>Ascomycota</taxon>
        <taxon>Pezizomycotina</taxon>
        <taxon>Leotiomycetes</taxon>
        <taxon>Helotiales</taxon>
        <taxon>Hyphodiscaceae</taxon>
        <taxon>Hyphodiscus</taxon>
    </lineage>
</organism>
<feature type="compositionally biased region" description="Basic and acidic residues" evidence="1">
    <location>
        <begin position="1"/>
        <end position="30"/>
    </location>
</feature>
<dbReference type="InterPro" id="IPR039577">
    <property type="entry name" value="Rad18"/>
</dbReference>